<dbReference type="AlphaFoldDB" id="A0A830DDV7"/>
<dbReference type="Pfam" id="PF03004">
    <property type="entry name" value="Transposase_24"/>
    <property type="match status" value="1"/>
</dbReference>
<name>A0A830DDV7_9LAMI</name>
<protein>
    <recommendedName>
        <fullName evidence="4">Transposase</fullName>
    </recommendedName>
</protein>
<comment type="caution">
    <text evidence="2">The sequence shown here is derived from an EMBL/GenBank/DDBJ whole genome shotgun (WGS) entry which is preliminary data.</text>
</comment>
<evidence type="ECO:0008006" key="4">
    <source>
        <dbReference type="Google" id="ProtNLM"/>
    </source>
</evidence>
<accession>A0A830DDV7</accession>
<organism evidence="2 3">
    <name type="scientific">Phtheirospermum japonicum</name>
    <dbReference type="NCBI Taxonomy" id="374723"/>
    <lineage>
        <taxon>Eukaryota</taxon>
        <taxon>Viridiplantae</taxon>
        <taxon>Streptophyta</taxon>
        <taxon>Embryophyta</taxon>
        <taxon>Tracheophyta</taxon>
        <taxon>Spermatophyta</taxon>
        <taxon>Magnoliopsida</taxon>
        <taxon>eudicotyledons</taxon>
        <taxon>Gunneridae</taxon>
        <taxon>Pentapetalae</taxon>
        <taxon>asterids</taxon>
        <taxon>lamiids</taxon>
        <taxon>Lamiales</taxon>
        <taxon>Orobanchaceae</taxon>
        <taxon>Orobanchaceae incertae sedis</taxon>
        <taxon>Phtheirospermum</taxon>
    </lineage>
</organism>
<evidence type="ECO:0000313" key="3">
    <source>
        <dbReference type="Proteomes" id="UP000653305"/>
    </source>
</evidence>
<feature type="region of interest" description="Disordered" evidence="1">
    <location>
        <begin position="145"/>
        <end position="169"/>
    </location>
</feature>
<keyword evidence="3" id="KW-1185">Reference proteome</keyword>
<gene>
    <name evidence="2" type="ORF">PHJA_002811500</name>
</gene>
<dbReference type="InterPro" id="IPR004252">
    <property type="entry name" value="Probable_transposase_24"/>
</dbReference>
<evidence type="ECO:0000256" key="1">
    <source>
        <dbReference type="SAM" id="MobiDB-lite"/>
    </source>
</evidence>
<sequence length="338" mass="37860">MTRRRARGSSASHLQNIDCLAIDHNLPRCWVVGNIKPKLMPDNVSSIITTIFKKDIHIEGVNWKAVPADHKKKYFQMFKDHFSWPPSTGPAVCNAFMKQAAIRYKDMVSAFKKAPGNKQPGCVSPAIWDKWLAYWSLPEVIAKSEKARRNRKSEKAGPGTGCSRHSGGSRSAYSHALALEKEKGQAPNAFDCMLLIHKRKDGTFVDEQARIIAAAVEECARAAREAAGDDAIDMTQIYRQVVPVVKQRLYGTGTHVEAFVDLDTTACPAPVDEATLRRQVSRELQQEFTQQMAERDACHQEQLEAHRREMEQQMQMMHAQIMAEMGRQGLLPPPGPNA</sequence>
<dbReference type="OrthoDB" id="1303002at2759"/>
<dbReference type="EMBL" id="BMAC01001284">
    <property type="protein sequence ID" value="GFQ06675.1"/>
    <property type="molecule type" value="Genomic_DNA"/>
</dbReference>
<dbReference type="Proteomes" id="UP000653305">
    <property type="component" value="Unassembled WGS sequence"/>
</dbReference>
<evidence type="ECO:0000313" key="2">
    <source>
        <dbReference type="EMBL" id="GFQ06675.1"/>
    </source>
</evidence>
<reference evidence="2" key="1">
    <citation type="submission" date="2020-07" db="EMBL/GenBank/DDBJ databases">
        <title>Ethylene signaling mediates host invasion by parasitic plants.</title>
        <authorList>
            <person name="Yoshida S."/>
        </authorList>
    </citation>
    <scope>NUCLEOTIDE SEQUENCE</scope>
    <source>
        <strain evidence="2">Okayama</strain>
    </source>
</reference>
<proteinExistence type="predicted"/>